<reference evidence="1 2" key="1">
    <citation type="submission" date="2019-09" db="EMBL/GenBank/DDBJ databases">
        <authorList>
            <person name="Chandra G."/>
            <person name="Truman W A."/>
        </authorList>
    </citation>
    <scope>NUCLEOTIDE SEQUENCE [LARGE SCALE GENOMIC DNA]</scope>
    <source>
        <strain evidence="1">PS922</strain>
    </source>
</reference>
<evidence type="ECO:0000313" key="2">
    <source>
        <dbReference type="Proteomes" id="UP000325565"/>
    </source>
</evidence>
<dbReference type="EMBL" id="CABVJB010000003">
    <property type="protein sequence ID" value="VVP85482.1"/>
    <property type="molecule type" value="Genomic_DNA"/>
</dbReference>
<proteinExistence type="predicted"/>
<organism evidence="1 2">
    <name type="scientific">Pseudomonas fluorescens</name>
    <dbReference type="NCBI Taxonomy" id="294"/>
    <lineage>
        <taxon>Bacteria</taxon>
        <taxon>Pseudomonadati</taxon>
        <taxon>Pseudomonadota</taxon>
        <taxon>Gammaproteobacteria</taxon>
        <taxon>Pseudomonadales</taxon>
        <taxon>Pseudomonadaceae</taxon>
        <taxon>Pseudomonas</taxon>
    </lineage>
</organism>
<accession>A0A5E7SFF9</accession>
<dbReference type="Proteomes" id="UP000325565">
    <property type="component" value="Unassembled WGS sequence"/>
</dbReference>
<dbReference type="AlphaFoldDB" id="A0A5E7SFF9"/>
<protein>
    <submittedName>
        <fullName evidence="1">Uncharacterized protein</fullName>
    </submittedName>
</protein>
<gene>
    <name evidence="1" type="ORF">PS922_02229</name>
</gene>
<evidence type="ECO:0000313" key="1">
    <source>
        <dbReference type="EMBL" id="VVP85482.1"/>
    </source>
</evidence>
<sequence length="30" mass="3321">MVDSVGKLDKDFEPDKQTLVTASRDKLKVG</sequence>
<name>A0A5E7SFF9_PSEFL</name>